<protein>
    <submittedName>
        <fullName evidence="5">Angiomotin</fullName>
    </submittedName>
</protein>
<feature type="domain" description="Myb-like" evidence="2">
    <location>
        <begin position="197"/>
        <end position="252"/>
    </location>
</feature>
<dbReference type="PROSITE" id="PS50090">
    <property type="entry name" value="MYB_LIKE"/>
    <property type="match status" value="1"/>
</dbReference>
<sequence>MQHHEGAVLAAERSAASPSVSAEHQVEASPANAASFEAPAAAAHAEARVAPSGPWASEASDAGAAPAETVAVATPSEAAAGAAADSLAQRYSKDDTMAPVSACVESPLGKPLANSLVQAQALTVQDLVCRFVHAAFAALPPPHLLLWHSTWVAQRTQAEVLLQAHLQEMFSPASVSPGRAAAGPANCAAFGNVAESGERVNRSRWSSEETAAFVEAVNLMGAGNWRAIEKAFGQKLGGRTNAQLKDKWQNLVLHGHVTRGAFDGPWALT</sequence>
<dbReference type="PROSITE" id="PS51294">
    <property type="entry name" value="HTH_MYB"/>
    <property type="match status" value="1"/>
</dbReference>
<dbReference type="SMART" id="SM00717">
    <property type="entry name" value="SANT"/>
    <property type="match status" value="1"/>
</dbReference>
<evidence type="ECO:0000259" key="3">
    <source>
        <dbReference type="PROSITE" id="PS51294"/>
    </source>
</evidence>
<dbReference type="OrthoDB" id="2143914at2759"/>
<dbReference type="Gene3D" id="1.10.246.220">
    <property type="match status" value="1"/>
</dbReference>
<feature type="region of interest" description="Disordered" evidence="1">
    <location>
        <begin position="1"/>
        <end position="69"/>
    </location>
</feature>
<evidence type="ECO:0000259" key="2">
    <source>
        <dbReference type="PROSITE" id="PS50090"/>
    </source>
</evidence>
<dbReference type="AlphaFoldDB" id="A0A6P6S2K9"/>
<evidence type="ECO:0000313" key="4">
    <source>
        <dbReference type="Proteomes" id="UP000515125"/>
    </source>
</evidence>
<evidence type="ECO:0000256" key="1">
    <source>
        <dbReference type="SAM" id="MobiDB-lite"/>
    </source>
</evidence>
<dbReference type="GeneID" id="34621569"/>
<dbReference type="InterPro" id="IPR017930">
    <property type="entry name" value="Myb_dom"/>
</dbReference>
<dbReference type="CDD" id="cd11660">
    <property type="entry name" value="SANT_TRF"/>
    <property type="match status" value="1"/>
</dbReference>
<dbReference type="InterPro" id="IPR009057">
    <property type="entry name" value="Homeodomain-like_sf"/>
</dbReference>
<evidence type="ECO:0000313" key="5">
    <source>
        <dbReference type="RefSeq" id="XP_026193912.1"/>
    </source>
</evidence>
<feature type="compositionally biased region" description="Low complexity" evidence="1">
    <location>
        <begin position="27"/>
        <end position="69"/>
    </location>
</feature>
<proteinExistence type="predicted"/>
<accession>A0A6P6S2K9</accession>
<dbReference type="RefSeq" id="XP_026193912.1">
    <property type="nucleotide sequence ID" value="XM_026338127.1"/>
</dbReference>
<organism evidence="4 5">
    <name type="scientific">Cyclospora cayetanensis</name>
    <dbReference type="NCBI Taxonomy" id="88456"/>
    <lineage>
        <taxon>Eukaryota</taxon>
        <taxon>Sar</taxon>
        <taxon>Alveolata</taxon>
        <taxon>Apicomplexa</taxon>
        <taxon>Conoidasida</taxon>
        <taxon>Coccidia</taxon>
        <taxon>Eucoccidiorida</taxon>
        <taxon>Eimeriorina</taxon>
        <taxon>Eimeriidae</taxon>
        <taxon>Cyclospora</taxon>
    </lineage>
</organism>
<dbReference type="InterPro" id="IPR001005">
    <property type="entry name" value="SANT/Myb"/>
</dbReference>
<gene>
    <name evidence="5" type="primary">LOC34621569</name>
</gene>
<dbReference type="Pfam" id="PF00249">
    <property type="entry name" value="Myb_DNA-binding"/>
    <property type="match status" value="1"/>
</dbReference>
<dbReference type="SUPFAM" id="SSF46689">
    <property type="entry name" value="Homeodomain-like"/>
    <property type="match status" value="1"/>
</dbReference>
<name>A0A6P6S2K9_9EIME</name>
<feature type="domain" description="HTH myb-type" evidence="3">
    <location>
        <begin position="197"/>
        <end position="256"/>
    </location>
</feature>
<keyword evidence="4" id="KW-1185">Reference proteome</keyword>
<reference evidence="5" key="1">
    <citation type="submission" date="2025-08" db="UniProtKB">
        <authorList>
            <consortium name="RefSeq"/>
        </authorList>
    </citation>
    <scope>IDENTIFICATION</scope>
</reference>
<dbReference type="Proteomes" id="UP000515125">
    <property type="component" value="Unplaced"/>
</dbReference>